<evidence type="ECO:0000259" key="5">
    <source>
        <dbReference type="PROSITE" id="PS50975"/>
    </source>
</evidence>
<organism evidence="6 7">
    <name type="scientific">Streptomyces cathayae</name>
    <dbReference type="NCBI Taxonomy" id="3031124"/>
    <lineage>
        <taxon>Bacteria</taxon>
        <taxon>Bacillati</taxon>
        <taxon>Actinomycetota</taxon>
        <taxon>Actinomycetes</taxon>
        <taxon>Kitasatosporales</taxon>
        <taxon>Streptomycetaceae</taxon>
        <taxon>Streptomyces</taxon>
    </lineage>
</organism>
<dbReference type="Pfam" id="PF13535">
    <property type="entry name" value="ATP-grasp_4"/>
    <property type="match status" value="1"/>
</dbReference>
<sequence>MSILVLHKSNVSRRGHLAKAAEYAKRNGDRLLLAVKDPTWEKEFADVVVSVDTSDIEASVAAVRALAATEPEPVRAVAAFVGHSVPAAAAVAADLGLPFVGEQVARTLRDKYAMREAFSSGNVPQPVHGLARTLDEAVTQAARIGFPLVLKPLIDNDSGYFRRVDDVAELTEYFPVVQRGAWSGIAHNPLYDWMVETYDSAILLEEYLPGAEVSVESIVVDGRAHVVAIHDKPVPMEGPYFVDVHYATPSRLPAEVQKRIVELTAASHRAVGIETGAVHTEFRIQSDGTPKILETAARLGGGPVYQSVLLSTGVDMVEAVLDVASGRTPELTPEPEPTCAGFYLFFAKKAGRISGISGVEEAVRDPRVHEISLYRKVGDAVDVPPRVWQSHGHVIFTSSSSTRCPSSPGVCRARPSSVSCSPSTRSPWCCFRFR</sequence>
<evidence type="ECO:0000256" key="4">
    <source>
        <dbReference type="PROSITE-ProRule" id="PRU00409"/>
    </source>
</evidence>
<keyword evidence="7" id="KW-1185">Reference proteome</keyword>
<keyword evidence="3 4" id="KW-0067">ATP-binding</keyword>
<accession>A0ABY8JW02</accession>
<feature type="domain" description="ATP-grasp" evidence="5">
    <location>
        <begin position="115"/>
        <end position="325"/>
    </location>
</feature>
<dbReference type="PANTHER" id="PTHR43585:SF2">
    <property type="entry name" value="ATP-GRASP ENZYME FSQD"/>
    <property type="match status" value="1"/>
</dbReference>
<reference evidence="6 7" key="1">
    <citation type="submission" date="2023-03" db="EMBL/GenBank/DDBJ databases">
        <authorList>
            <person name="Mo P."/>
        </authorList>
    </citation>
    <scope>NUCLEOTIDE SEQUENCE [LARGE SCALE GENOMIC DNA]</scope>
    <source>
        <strain evidence="6 7">HUAS 5</strain>
    </source>
</reference>
<dbReference type="Gene3D" id="3.30.470.20">
    <property type="entry name" value="ATP-grasp fold, B domain"/>
    <property type="match status" value="1"/>
</dbReference>
<dbReference type="RefSeq" id="WP_279333191.1">
    <property type="nucleotide sequence ID" value="NZ_CP121682.1"/>
</dbReference>
<dbReference type="PROSITE" id="PS50975">
    <property type="entry name" value="ATP_GRASP"/>
    <property type="match status" value="1"/>
</dbReference>
<evidence type="ECO:0000313" key="7">
    <source>
        <dbReference type="Proteomes" id="UP001216440"/>
    </source>
</evidence>
<keyword evidence="2 4" id="KW-0547">Nucleotide-binding</keyword>
<evidence type="ECO:0000313" key="6">
    <source>
        <dbReference type="EMBL" id="WGD40170.1"/>
    </source>
</evidence>
<dbReference type="SUPFAM" id="SSF56059">
    <property type="entry name" value="Glutathione synthetase ATP-binding domain-like"/>
    <property type="match status" value="1"/>
</dbReference>
<protein>
    <submittedName>
        <fullName evidence="6">ATP-grasp domain-containing protein</fullName>
    </submittedName>
</protein>
<dbReference type="Gene3D" id="3.40.50.20">
    <property type="match status" value="1"/>
</dbReference>
<dbReference type="InterPro" id="IPR011761">
    <property type="entry name" value="ATP-grasp"/>
</dbReference>
<dbReference type="InterPro" id="IPR052032">
    <property type="entry name" value="ATP-dep_AA_Ligase"/>
</dbReference>
<keyword evidence="1" id="KW-0436">Ligase</keyword>
<dbReference type="Pfam" id="PF18603">
    <property type="entry name" value="LAL_C2"/>
    <property type="match status" value="1"/>
</dbReference>
<dbReference type="PANTHER" id="PTHR43585">
    <property type="entry name" value="FUMIPYRROLE BIOSYNTHESIS PROTEIN C"/>
    <property type="match status" value="1"/>
</dbReference>
<evidence type="ECO:0000256" key="1">
    <source>
        <dbReference type="ARBA" id="ARBA00022598"/>
    </source>
</evidence>
<evidence type="ECO:0000256" key="2">
    <source>
        <dbReference type="ARBA" id="ARBA00022741"/>
    </source>
</evidence>
<name>A0ABY8JW02_9ACTN</name>
<evidence type="ECO:0000256" key="3">
    <source>
        <dbReference type="ARBA" id="ARBA00022840"/>
    </source>
</evidence>
<gene>
    <name evidence="6" type="ORF">PYS65_08515</name>
</gene>
<proteinExistence type="predicted"/>
<dbReference type="Proteomes" id="UP001216440">
    <property type="component" value="Chromosome"/>
</dbReference>
<dbReference type="InterPro" id="IPR040570">
    <property type="entry name" value="LAL_C2"/>
</dbReference>
<dbReference type="EMBL" id="CP121682">
    <property type="protein sequence ID" value="WGD40170.1"/>
    <property type="molecule type" value="Genomic_DNA"/>
</dbReference>